<dbReference type="GO" id="GO:0005975">
    <property type="term" value="P:carbohydrate metabolic process"/>
    <property type="evidence" value="ECO:0007669"/>
    <property type="project" value="InterPro"/>
</dbReference>
<proteinExistence type="predicted"/>
<sequence>MARKVKLLIALKNGDGIQWPGGKRIAVMLTFDFDAELLRHSVIGKKTIGFSDFSRGQYGPHEGLDRCLALLDRQHLPATFFIPGKIIEEYPDAVKKIADRGLEIGYHGYEHDSRLGIPMEEEKENLAKAENLIVEVSGKKPTGARGPLDTLQEYSLDLYQRQGYLYDSTLKDCDWPYQLPNGIIELPTDVTLDDFTYYYFSYADSATILCSSRPDDVYVQWQDAFDELAAEGDKVMVLKLHPQLSGRVSRIHMLEKLILYMQQRGAWIADCETVANYVKDFYESRGGEQI</sequence>
<dbReference type="Gene3D" id="3.20.20.370">
    <property type="entry name" value="Glycoside hydrolase/deacetylase"/>
    <property type="match status" value="1"/>
</dbReference>
<feature type="domain" description="NodB homology" evidence="1">
    <location>
        <begin position="46"/>
        <end position="269"/>
    </location>
</feature>
<evidence type="ECO:0000259" key="1">
    <source>
        <dbReference type="PROSITE" id="PS51677"/>
    </source>
</evidence>
<dbReference type="SUPFAM" id="SSF88713">
    <property type="entry name" value="Glycoside hydrolase/deacetylase"/>
    <property type="match status" value="1"/>
</dbReference>
<evidence type="ECO:0000313" key="2">
    <source>
        <dbReference type="EMBL" id="MSS81935.1"/>
    </source>
</evidence>
<dbReference type="InterPro" id="IPR011330">
    <property type="entry name" value="Glyco_hydro/deAcase_b/a-brl"/>
</dbReference>
<dbReference type="InterPro" id="IPR002509">
    <property type="entry name" value="NODB_dom"/>
</dbReference>
<dbReference type="AlphaFoldDB" id="A0A6N7VY05"/>
<reference evidence="2 3" key="1">
    <citation type="submission" date="2019-08" db="EMBL/GenBank/DDBJ databases">
        <title>In-depth cultivation of the pig gut microbiome towards novel bacterial diversity and tailored functional studies.</title>
        <authorList>
            <person name="Wylensek D."/>
            <person name="Hitch T.C.A."/>
            <person name="Clavel T."/>
        </authorList>
    </citation>
    <scope>NUCLEOTIDE SEQUENCE [LARGE SCALE GENOMIC DNA]</scope>
    <source>
        <strain evidence="2 3">WCA-389-WT-5B</strain>
    </source>
</reference>
<dbReference type="PANTHER" id="PTHR47561">
    <property type="entry name" value="POLYSACCHARIDE DEACETYLASE FAMILY PROTEIN (AFU_ORTHOLOGUE AFUA_6G05030)"/>
    <property type="match status" value="1"/>
</dbReference>
<evidence type="ECO:0000313" key="3">
    <source>
        <dbReference type="Proteomes" id="UP000441455"/>
    </source>
</evidence>
<dbReference type="GO" id="GO:0016810">
    <property type="term" value="F:hydrolase activity, acting on carbon-nitrogen (but not peptide) bonds"/>
    <property type="evidence" value="ECO:0007669"/>
    <property type="project" value="InterPro"/>
</dbReference>
<dbReference type="Proteomes" id="UP000441455">
    <property type="component" value="Unassembled WGS sequence"/>
</dbReference>
<gene>
    <name evidence="2" type="ORF">FX155_04915</name>
</gene>
<dbReference type="PANTHER" id="PTHR47561:SF1">
    <property type="entry name" value="POLYSACCHARIDE DEACETYLASE FAMILY PROTEIN (AFU_ORTHOLOGUE AFUA_6G05030)"/>
    <property type="match status" value="1"/>
</dbReference>
<dbReference type="InterPro" id="IPR037950">
    <property type="entry name" value="PgdA-like"/>
</dbReference>
<comment type="caution">
    <text evidence="2">The sequence shown here is derived from an EMBL/GenBank/DDBJ whole genome shotgun (WGS) entry which is preliminary data.</text>
</comment>
<dbReference type="OrthoDB" id="9812065at2"/>
<accession>A0A6N7VY05</accession>
<dbReference type="Pfam" id="PF01522">
    <property type="entry name" value="Polysacc_deac_1"/>
    <property type="match status" value="1"/>
</dbReference>
<dbReference type="PROSITE" id="PS51677">
    <property type="entry name" value="NODB"/>
    <property type="match status" value="1"/>
</dbReference>
<name>A0A6N7VY05_ACIFE</name>
<organism evidence="2 3">
    <name type="scientific">Acidaminococcus fermentans</name>
    <dbReference type="NCBI Taxonomy" id="905"/>
    <lineage>
        <taxon>Bacteria</taxon>
        <taxon>Bacillati</taxon>
        <taxon>Bacillota</taxon>
        <taxon>Negativicutes</taxon>
        <taxon>Acidaminococcales</taxon>
        <taxon>Acidaminococcaceae</taxon>
        <taxon>Acidaminococcus</taxon>
    </lineage>
</organism>
<dbReference type="CDD" id="cd10938">
    <property type="entry name" value="CE4_HpPgdA_like"/>
    <property type="match status" value="1"/>
</dbReference>
<protein>
    <submittedName>
        <fullName evidence="2">Polysaccharide deacetylase</fullName>
    </submittedName>
</protein>
<dbReference type="EMBL" id="VULN01000005">
    <property type="protein sequence ID" value="MSS81935.1"/>
    <property type="molecule type" value="Genomic_DNA"/>
</dbReference>